<dbReference type="InterPro" id="IPR025875">
    <property type="entry name" value="Leu-rich_rpt_4"/>
</dbReference>
<dbReference type="InterPro" id="IPR003591">
    <property type="entry name" value="Leu-rich_rpt_typical-subtyp"/>
</dbReference>
<dbReference type="SMART" id="SM00364">
    <property type="entry name" value="LRR_BAC"/>
    <property type="match status" value="4"/>
</dbReference>
<sequence length="414" mass="47424">MKLQCQVDIVNRLLNNLNIRTSGKYLKSTLALAKEPKCKSDEKPEYVILLFTSINKTGTKYRVKCMKQVFCKCVNKGLTTLRFEEPPVDLCIKSEVTQLKCFLKLLKSCVTGDVKDLKLSDISNISVTATDNAPTKLSIRDRSQFPDKGLPRTLESLQIIGLKLHNFRRDILLLRNLVVLDLSNNEIEKIPPEFGRMPNLAELVLANNQLGNKPDIDWRWLFGPQIIQKLKLLDLKGNNLGELPKSVWKLQKLVTLNVDNNKLTKLPSTLGRISTLRYLTISQNELESLPCSLMHCRLEHIDICHNKFQLKKGKKECQINSPWNMYVGSLVHLASKVVLKHKMFYAPNIIPWTLVDFLDNSNMCVCGNPVVNEVFYLMEFDLKTFFNVVVFDNYRNSSVEFECYFCSPVCLVAF</sequence>
<dbReference type="Pfam" id="PF12799">
    <property type="entry name" value="LRR_4"/>
    <property type="match status" value="1"/>
</dbReference>
<keyword evidence="1" id="KW-0433">Leucine-rich repeat</keyword>
<reference evidence="5 6" key="1">
    <citation type="submission" date="2024-06" db="EMBL/GenBank/DDBJ databases">
        <title>A chromosome-level genome assembly of beet webworm, Loxostege sticticalis.</title>
        <authorList>
            <person name="Zhang Y."/>
        </authorList>
    </citation>
    <scope>NUCLEOTIDE SEQUENCE [LARGE SCALE GENOMIC DNA]</scope>
    <source>
        <strain evidence="5">AQ028</strain>
        <tissue evidence="5">Male pupae</tissue>
    </source>
</reference>
<feature type="domain" description="PIF1/LRR1 pleckstrin homology" evidence="4">
    <location>
        <begin position="1"/>
        <end position="118"/>
    </location>
</feature>
<dbReference type="Pfam" id="PF13855">
    <property type="entry name" value="LRR_8"/>
    <property type="match status" value="1"/>
</dbReference>
<evidence type="ECO:0000256" key="1">
    <source>
        <dbReference type="ARBA" id="ARBA00022614"/>
    </source>
</evidence>
<dbReference type="InterPro" id="IPR001611">
    <property type="entry name" value="Leu-rich_rpt"/>
</dbReference>
<dbReference type="InterPro" id="IPR050216">
    <property type="entry name" value="LRR_domain-containing"/>
</dbReference>
<dbReference type="InterPro" id="IPR057437">
    <property type="entry name" value="PIF1/LRR1_PH"/>
</dbReference>
<dbReference type="PANTHER" id="PTHR48051">
    <property type="match status" value="1"/>
</dbReference>
<evidence type="ECO:0000259" key="4">
    <source>
        <dbReference type="Pfam" id="PF25344"/>
    </source>
</evidence>
<organism evidence="5 6">
    <name type="scientific">Loxostege sticticalis</name>
    <name type="common">Beet webworm moth</name>
    <dbReference type="NCBI Taxonomy" id="481309"/>
    <lineage>
        <taxon>Eukaryota</taxon>
        <taxon>Metazoa</taxon>
        <taxon>Ecdysozoa</taxon>
        <taxon>Arthropoda</taxon>
        <taxon>Hexapoda</taxon>
        <taxon>Insecta</taxon>
        <taxon>Pterygota</taxon>
        <taxon>Neoptera</taxon>
        <taxon>Endopterygota</taxon>
        <taxon>Lepidoptera</taxon>
        <taxon>Glossata</taxon>
        <taxon>Ditrysia</taxon>
        <taxon>Pyraloidea</taxon>
        <taxon>Crambidae</taxon>
        <taxon>Pyraustinae</taxon>
        <taxon>Loxostege</taxon>
    </lineage>
</organism>
<dbReference type="EMBL" id="JBEDNZ010000018">
    <property type="protein sequence ID" value="KAL0821083.1"/>
    <property type="molecule type" value="Genomic_DNA"/>
</dbReference>
<dbReference type="PANTHER" id="PTHR48051:SF54">
    <property type="entry name" value="LEUCINE-RICH REPEAT-CONTAINING PROTEIN"/>
    <property type="match status" value="1"/>
</dbReference>
<dbReference type="SUPFAM" id="SSF52058">
    <property type="entry name" value="L domain-like"/>
    <property type="match status" value="1"/>
</dbReference>
<evidence type="ECO:0000313" key="6">
    <source>
        <dbReference type="Proteomes" id="UP001549921"/>
    </source>
</evidence>
<evidence type="ECO:0000313" key="5">
    <source>
        <dbReference type="EMBL" id="KAL0821083.1"/>
    </source>
</evidence>
<dbReference type="InterPro" id="IPR032675">
    <property type="entry name" value="LRR_dom_sf"/>
</dbReference>
<dbReference type="Proteomes" id="UP001549921">
    <property type="component" value="Unassembled WGS sequence"/>
</dbReference>
<keyword evidence="3" id="KW-0539">Nucleus</keyword>
<dbReference type="Pfam" id="PF25344">
    <property type="entry name" value="PH_LRR1"/>
    <property type="match status" value="1"/>
</dbReference>
<evidence type="ECO:0000256" key="2">
    <source>
        <dbReference type="ARBA" id="ARBA00022737"/>
    </source>
</evidence>
<protein>
    <recommendedName>
        <fullName evidence="4">PIF1/LRR1 pleckstrin homology domain-containing protein</fullName>
    </recommendedName>
</protein>
<dbReference type="PROSITE" id="PS51450">
    <property type="entry name" value="LRR"/>
    <property type="match status" value="1"/>
</dbReference>
<dbReference type="SMART" id="SM00369">
    <property type="entry name" value="LRR_TYP"/>
    <property type="match status" value="3"/>
</dbReference>
<dbReference type="AlphaFoldDB" id="A0ABD0SMK9"/>
<keyword evidence="2" id="KW-0677">Repeat</keyword>
<accession>A0ABD0SMK9</accession>
<comment type="caution">
    <text evidence="5">The sequence shown here is derived from an EMBL/GenBank/DDBJ whole genome shotgun (WGS) entry which is preliminary data.</text>
</comment>
<name>A0ABD0SMK9_LOXSC</name>
<gene>
    <name evidence="5" type="ORF">ABMA28_005713</name>
</gene>
<dbReference type="Gene3D" id="3.80.10.10">
    <property type="entry name" value="Ribonuclease Inhibitor"/>
    <property type="match status" value="2"/>
</dbReference>
<proteinExistence type="predicted"/>
<evidence type="ECO:0000256" key="3">
    <source>
        <dbReference type="ARBA" id="ARBA00023242"/>
    </source>
</evidence>